<dbReference type="EMBL" id="JALPRF010000001">
    <property type="protein sequence ID" value="MCK8490727.1"/>
    <property type="molecule type" value="Genomic_DNA"/>
</dbReference>
<sequence>MEKIAQVDRRESVNIAEDRQSGVNALPIGAHGQVYFREISTVWNLSNQPAYIEYLSNVYVLPISIQNGISQLQGKPLNFPTLVQDGSLGNLSENFLKAFFLKKIQGYESRALGESSMYTGSNRSLYETVAAQLLNHFYQKSATDYFQTQGIADAIYNDTDVGNRRINNMIKIVDALFFRKIGNLAKPEDSDPTIYQKDFVPANIWPAKVLDNRWFADVCKTNVFPSFGATDAITLNGAPGVGDAERLGLFTIGGTQGIDVRVKSMTPILTPTERGYESTVIIRYLDTFGVSESDYTKDLDLPSPDLLERNNGLGQINYLRFNYRGGVLSQWILQHQYGYPPFTDYLTYIVKMKRVWPAN</sequence>
<dbReference type="Proteomes" id="UP001202180">
    <property type="component" value="Unassembled WGS sequence"/>
</dbReference>
<evidence type="ECO:0000313" key="1">
    <source>
        <dbReference type="EMBL" id="MCK8490727.1"/>
    </source>
</evidence>
<protein>
    <recommendedName>
        <fullName evidence="3">Virion structural protein</fullName>
    </recommendedName>
</protein>
<reference evidence="1 2" key="1">
    <citation type="submission" date="2022-04" db="EMBL/GenBank/DDBJ databases">
        <title>Spirosoma sp. strain RP8 genome sequencing and assembly.</title>
        <authorList>
            <person name="Jung Y."/>
        </authorList>
    </citation>
    <scope>NUCLEOTIDE SEQUENCE [LARGE SCALE GENOMIC DNA]</scope>
    <source>
        <strain evidence="1 2">RP8</strain>
    </source>
</reference>
<evidence type="ECO:0000313" key="2">
    <source>
        <dbReference type="Proteomes" id="UP001202180"/>
    </source>
</evidence>
<comment type="caution">
    <text evidence="1">The sequence shown here is derived from an EMBL/GenBank/DDBJ whole genome shotgun (WGS) entry which is preliminary data.</text>
</comment>
<accession>A0ABT0HF01</accession>
<evidence type="ECO:0008006" key="3">
    <source>
        <dbReference type="Google" id="ProtNLM"/>
    </source>
</evidence>
<keyword evidence="2" id="KW-1185">Reference proteome</keyword>
<organism evidence="1 2">
    <name type="scientific">Spirosoma liriopis</name>
    <dbReference type="NCBI Taxonomy" id="2937440"/>
    <lineage>
        <taxon>Bacteria</taxon>
        <taxon>Pseudomonadati</taxon>
        <taxon>Bacteroidota</taxon>
        <taxon>Cytophagia</taxon>
        <taxon>Cytophagales</taxon>
        <taxon>Cytophagaceae</taxon>
        <taxon>Spirosoma</taxon>
    </lineage>
</organism>
<proteinExistence type="predicted"/>
<name>A0ABT0HF01_9BACT</name>
<gene>
    <name evidence="1" type="ORF">M0L20_02615</name>
</gene>
<dbReference type="RefSeq" id="WP_248475507.1">
    <property type="nucleotide sequence ID" value="NZ_JALPRF010000001.1"/>
</dbReference>